<sequence>MSEPTSHTESAGEGLSDEEMAQTVADQTDSASGHAYQAGKDWDGDAGQAPAPPDGDQA</sequence>
<feature type="region of interest" description="Disordered" evidence="1">
    <location>
        <begin position="1"/>
        <end position="58"/>
    </location>
</feature>
<protein>
    <submittedName>
        <fullName evidence="2">Uncharacterized protein</fullName>
    </submittedName>
</protein>
<dbReference type="EMBL" id="FOWQ01000002">
    <property type="protein sequence ID" value="SFP01568.1"/>
    <property type="molecule type" value="Genomic_DNA"/>
</dbReference>
<evidence type="ECO:0000313" key="2">
    <source>
        <dbReference type="EMBL" id="SFP01568.1"/>
    </source>
</evidence>
<evidence type="ECO:0000313" key="3">
    <source>
        <dbReference type="Proteomes" id="UP000198857"/>
    </source>
</evidence>
<name>A0A1I5LW22_9ACTN</name>
<organism evidence="2 3">
    <name type="scientific">Geodermatophilus dictyosporus</name>
    <dbReference type="NCBI Taxonomy" id="1523247"/>
    <lineage>
        <taxon>Bacteria</taxon>
        <taxon>Bacillati</taxon>
        <taxon>Actinomycetota</taxon>
        <taxon>Actinomycetes</taxon>
        <taxon>Geodermatophilales</taxon>
        <taxon>Geodermatophilaceae</taxon>
        <taxon>Geodermatophilus</taxon>
    </lineage>
</organism>
<accession>A0A1I5LW22</accession>
<dbReference type="STRING" id="1523247.SAMN05660464_1962"/>
<gene>
    <name evidence="2" type="ORF">SAMN05660464_1962</name>
</gene>
<dbReference type="Proteomes" id="UP000198857">
    <property type="component" value="Unassembled WGS sequence"/>
</dbReference>
<proteinExistence type="predicted"/>
<keyword evidence="3" id="KW-1185">Reference proteome</keyword>
<dbReference type="RefSeq" id="WP_169063996.1">
    <property type="nucleotide sequence ID" value="NZ_FOWQ01000002.1"/>
</dbReference>
<evidence type="ECO:0000256" key="1">
    <source>
        <dbReference type="SAM" id="MobiDB-lite"/>
    </source>
</evidence>
<dbReference type="AlphaFoldDB" id="A0A1I5LW22"/>
<reference evidence="3" key="1">
    <citation type="submission" date="2016-10" db="EMBL/GenBank/DDBJ databases">
        <authorList>
            <person name="Varghese N."/>
            <person name="Submissions S."/>
        </authorList>
    </citation>
    <scope>NUCLEOTIDE SEQUENCE [LARGE SCALE GENOMIC DNA]</scope>
    <source>
        <strain evidence="3">DSM 44208</strain>
    </source>
</reference>